<dbReference type="EMBL" id="AWXZ01000019">
    <property type="protein sequence ID" value="ESR25513.1"/>
    <property type="molecule type" value="Genomic_DNA"/>
</dbReference>
<sequence>MKIRALAATAILLALSAPASAQDVADQAFVDEAAASGMFEVRSSELALEMAQDENVQSFARQMVQDHTAANERLKAVAQEEGLTVPGELPDTQASKRAELQDTGEAVDSTYLEMQVEAHEDAISLFRQCAEGCESEALRGFASETLPTLEQHHEHATSLAGTSTN</sequence>
<feature type="chain" id="PRO_5004728237" description="DUF4142 domain-containing protein" evidence="1">
    <location>
        <begin position="22"/>
        <end position="165"/>
    </location>
</feature>
<evidence type="ECO:0000259" key="2">
    <source>
        <dbReference type="Pfam" id="PF13628"/>
    </source>
</evidence>
<evidence type="ECO:0000313" key="4">
    <source>
        <dbReference type="Proteomes" id="UP000017819"/>
    </source>
</evidence>
<dbReference type="PANTHER" id="PTHR38593">
    <property type="entry name" value="BLR2558 PROTEIN"/>
    <property type="match status" value="1"/>
</dbReference>
<dbReference type="PANTHER" id="PTHR38593:SF1">
    <property type="entry name" value="BLR2558 PROTEIN"/>
    <property type="match status" value="1"/>
</dbReference>
<accession>V4THK8</accession>
<gene>
    <name evidence="3" type="ORF">N177_1625</name>
</gene>
<dbReference type="Proteomes" id="UP000017819">
    <property type="component" value="Unassembled WGS sequence"/>
</dbReference>
<evidence type="ECO:0000313" key="3">
    <source>
        <dbReference type="EMBL" id="ESR25513.1"/>
    </source>
</evidence>
<feature type="signal peptide" evidence="1">
    <location>
        <begin position="1"/>
        <end position="21"/>
    </location>
</feature>
<comment type="caution">
    <text evidence="3">The sequence shown here is derived from an EMBL/GenBank/DDBJ whole genome shotgun (WGS) entry which is preliminary data.</text>
</comment>
<dbReference type="InterPro" id="IPR025419">
    <property type="entry name" value="DUF4142"/>
</dbReference>
<keyword evidence="1" id="KW-0732">Signal</keyword>
<organism evidence="3 4">
    <name type="scientific">Lutibaculum baratangense AMV1</name>
    <dbReference type="NCBI Taxonomy" id="631454"/>
    <lineage>
        <taxon>Bacteria</taxon>
        <taxon>Pseudomonadati</taxon>
        <taxon>Pseudomonadota</taxon>
        <taxon>Alphaproteobacteria</taxon>
        <taxon>Hyphomicrobiales</taxon>
        <taxon>Tepidamorphaceae</taxon>
        <taxon>Lutibaculum</taxon>
    </lineage>
</organism>
<dbReference type="Gene3D" id="1.20.1260.10">
    <property type="match status" value="1"/>
</dbReference>
<proteinExistence type="predicted"/>
<dbReference type="AlphaFoldDB" id="V4THK8"/>
<dbReference type="eggNOG" id="COG3652">
    <property type="taxonomic scope" value="Bacteria"/>
</dbReference>
<reference evidence="3 4" key="1">
    <citation type="journal article" date="2014" name="Genome Announc.">
        <title>Draft Genome Sequence of Lutibaculum baratangense Strain AMV1T, Isolated from a Mud Volcano in Andamans, India.</title>
        <authorList>
            <person name="Singh A."/>
            <person name="Sreenivas A."/>
            <person name="Sathyanarayana Reddy G."/>
            <person name="Pinnaka A.K."/>
            <person name="Shivaji S."/>
        </authorList>
    </citation>
    <scope>NUCLEOTIDE SEQUENCE [LARGE SCALE GENOMIC DNA]</scope>
    <source>
        <strain evidence="3 4">AMV1</strain>
    </source>
</reference>
<dbReference type="Pfam" id="PF13628">
    <property type="entry name" value="DUF4142"/>
    <property type="match status" value="1"/>
</dbReference>
<name>V4THK8_9HYPH</name>
<dbReference type="STRING" id="631454.N177_1625"/>
<evidence type="ECO:0000256" key="1">
    <source>
        <dbReference type="SAM" id="SignalP"/>
    </source>
</evidence>
<feature type="domain" description="DUF4142" evidence="2">
    <location>
        <begin position="25"/>
        <end position="159"/>
    </location>
</feature>
<dbReference type="OrthoDB" id="7376531at2"/>
<protein>
    <recommendedName>
        <fullName evidence="2">DUF4142 domain-containing protein</fullName>
    </recommendedName>
</protein>
<keyword evidence="4" id="KW-1185">Reference proteome</keyword>
<dbReference type="RefSeq" id="WP_023431767.1">
    <property type="nucleotide sequence ID" value="NZ_AWXZ01000019.1"/>
</dbReference>
<dbReference type="InterPro" id="IPR012347">
    <property type="entry name" value="Ferritin-like"/>
</dbReference>